<gene>
    <name evidence="1" type="ORF">T07_7381</name>
</gene>
<evidence type="ECO:0000313" key="2">
    <source>
        <dbReference type="Proteomes" id="UP000054630"/>
    </source>
</evidence>
<reference evidence="1 2" key="1">
    <citation type="submission" date="2015-01" db="EMBL/GenBank/DDBJ databases">
        <title>Evolution of Trichinella species and genotypes.</title>
        <authorList>
            <person name="Korhonen P.K."/>
            <person name="Edoardo P."/>
            <person name="Giuseppe L.R."/>
            <person name="Gasser R.B."/>
        </authorList>
    </citation>
    <scope>NUCLEOTIDE SEQUENCE [LARGE SCALE GENOMIC DNA]</scope>
    <source>
        <strain evidence="1">ISS37</strain>
    </source>
</reference>
<proteinExistence type="predicted"/>
<dbReference type="Proteomes" id="UP000054630">
    <property type="component" value="Unassembled WGS sequence"/>
</dbReference>
<comment type="caution">
    <text evidence="1">The sequence shown here is derived from an EMBL/GenBank/DDBJ whole genome shotgun (WGS) entry which is preliminary data.</text>
</comment>
<sequence length="153" mass="17304">MYRIASIFNESPSRGHSSVSMNGIVLLRFSDYALHFFPTSPHTQSSVHTSIYIFYLQFYLHRHYNTAAHTHTRCSQLLTTVGLSVLIVSCFRITVCGFTSPGALNWRRLLSWLQGVNFGSSYLAAPHFIAHPFGHRRLLVPLFRNSLAAAVTF</sequence>
<evidence type="ECO:0000313" key="1">
    <source>
        <dbReference type="EMBL" id="KRX25063.1"/>
    </source>
</evidence>
<dbReference type="AlphaFoldDB" id="A0A0V0SEE7"/>
<dbReference type="EMBL" id="JYDL01000014">
    <property type="protein sequence ID" value="KRX25063.1"/>
    <property type="molecule type" value="Genomic_DNA"/>
</dbReference>
<accession>A0A0V0SEE7</accession>
<protein>
    <submittedName>
        <fullName evidence="1">Uncharacterized protein</fullName>
    </submittedName>
</protein>
<keyword evidence="2" id="KW-1185">Reference proteome</keyword>
<name>A0A0V0SEE7_9BILA</name>
<organism evidence="1 2">
    <name type="scientific">Trichinella nelsoni</name>
    <dbReference type="NCBI Taxonomy" id="6336"/>
    <lineage>
        <taxon>Eukaryota</taxon>
        <taxon>Metazoa</taxon>
        <taxon>Ecdysozoa</taxon>
        <taxon>Nematoda</taxon>
        <taxon>Enoplea</taxon>
        <taxon>Dorylaimia</taxon>
        <taxon>Trichinellida</taxon>
        <taxon>Trichinellidae</taxon>
        <taxon>Trichinella</taxon>
    </lineage>
</organism>